<organism evidence="1 2">
    <name type="scientific">Roseibacillus persicicus</name>
    <dbReference type="NCBI Taxonomy" id="454148"/>
    <lineage>
        <taxon>Bacteria</taxon>
        <taxon>Pseudomonadati</taxon>
        <taxon>Verrucomicrobiota</taxon>
        <taxon>Verrucomicrobiia</taxon>
        <taxon>Verrucomicrobiales</taxon>
        <taxon>Verrucomicrobiaceae</taxon>
        <taxon>Roseibacillus</taxon>
    </lineage>
</organism>
<reference evidence="1" key="2">
    <citation type="submission" date="2020-09" db="EMBL/GenBank/DDBJ databases">
        <authorList>
            <person name="Sun Q."/>
            <person name="Kim S."/>
        </authorList>
    </citation>
    <scope>NUCLEOTIDE SEQUENCE</scope>
    <source>
        <strain evidence="1">KCTC 12988</strain>
    </source>
</reference>
<gene>
    <name evidence="1" type="ORF">GCM10007100_24280</name>
</gene>
<comment type="caution">
    <text evidence="1">The sequence shown here is derived from an EMBL/GenBank/DDBJ whole genome shotgun (WGS) entry which is preliminary data.</text>
</comment>
<dbReference type="AlphaFoldDB" id="A0A918TU37"/>
<proteinExistence type="predicted"/>
<sequence length="59" mass="6444">MFPKKTFEHHLLTITTEPFLRIEGSVQIGGGGVASVYTHNLWPLGGLPGTLDVSSHDFH</sequence>
<name>A0A918TU37_9BACT</name>
<protein>
    <submittedName>
        <fullName evidence="1">Uncharacterized protein</fullName>
    </submittedName>
</protein>
<dbReference type="Proteomes" id="UP000644507">
    <property type="component" value="Unassembled WGS sequence"/>
</dbReference>
<keyword evidence="2" id="KW-1185">Reference proteome</keyword>
<dbReference type="RefSeq" id="WP_189570236.1">
    <property type="nucleotide sequence ID" value="NZ_BMXI01000010.1"/>
</dbReference>
<reference evidence="1" key="1">
    <citation type="journal article" date="2014" name="Int. J. Syst. Evol. Microbiol.">
        <title>Complete genome sequence of Corynebacterium casei LMG S-19264T (=DSM 44701T), isolated from a smear-ripened cheese.</title>
        <authorList>
            <consortium name="US DOE Joint Genome Institute (JGI-PGF)"/>
            <person name="Walter F."/>
            <person name="Albersmeier A."/>
            <person name="Kalinowski J."/>
            <person name="Ruckert C."/>
        </authorList>
    </citation>
    <scope>NUCLEOTIDE SEQUENCE</scope>
    <source>
        <strain evidence="1">KCTC 12988</strain>
    </source>
</reference>
<accession>A0A918TU37</accession>
<dbReference type="EMBL" id="BMXI01000010">
    <property type="protein sequence ID" value="GHC56645.1"/>
    <property type="molecule type" value="Genomic_DNA"/>
</dbReference>
<evidence type="ECO:0000313" key="1">
    <source>
        <dbReference type="EMBL" id="GHC56645.1"/>
    </source>
</evidence>
<evidence type="ECO:0000313" key="2">
    <source>
        <dbReference type="Proteomes" id="UP000644507"/>
    </source>
</evidence>